<keyword evidence="5" id="KW-0645">Protease</keyword>
<feature type="compositionally biased region" description="Polar residues" evidence="13">
    <location>
        <begin position="668"/>
        <end position="688"/>
    </location>
</feature>
<dbReference type="Gene3D" id="3.40.630.10">
    <property type="entry name" value="Zn peptidases"/>
    <property type="match status" value="2"/>
</dbReference>
<evidence type="ECO:0000256" key="10">
    <source>
        <dbReference type="ARBA" id="ARBA00024524"/>
    </source>
</evidence>
<dbReference type="PROSITE" id="PS52035">
    <property type="entry name" value="PEPTIDASE_M14"/>
    <property type="match status" value="1"/>
</dbReference>
<comment type="subcellular location">
    <subcellularLocation>
        <location evidence="2">Cytoplasm</location>
    </subcellularLocation>
</comment>
<dbReference type="EC" id="3.4.17.24" evidence="11"/>
<dbReference type="OrthoDB" id="10253041at2759"/>
<comment type="catalytic activity">
    <reaction evidence="10">
        <text>C-terminal L-alpha-aminoacyl-L-glutamyl-L-glutamyl-[tubulin] + H2O = C-terminal L-alpha-aminoacyl-L-glutamyl-[tubulin] + L-glutamate</text>
        <dbReference type="Rhea" id="RHEA:63792"/>
        <dbReference type="Rhea" id="RHEA-COMP:16435"/>
        <dbReference type="Rhea" id="RHEA-COMP:16436"/>
        <dbReference type="ChEBI" id="CHEBI:15377"/>
        <dbReference type="ChEBI" id="CHEBI:29985"/>
        <dbReference type="ChEBI" id="CHEBI:149555"/>
        <dbReference type="ChEBI" id="CHEBI:149556"/>
        <dbReference type="EC" id="3.4.17.24"/>
    </reaction>
    <physiologicalReaction direction="left-to-right" evidence="10">
        <dbReference type="Rhea" id="RHEA:63793"/>
    </physiologicalReaction>
</comment>
<dbReference type="Proteomes" id="UP000663879">
    <property type="component" value="Unassembled WGS sequence"/>
</dbReference>
<reference evidence="15" key="1">
    <citation type="submission" date="2021-02" db="EMBL/GenBank/DDBJ databases">
        <authorList>
            <person name="Nowell W R."/>
        </authorList>
    </citation>
    <scope>NUCLEOTIDE SEQUENCE</scope>
    <source>
        <strain evidence="15">Ploen Becks lab</strain>
    </source>
</reference>
<keyword evidence="9" id="KW-0482">Metalloprotease</keyword>
<evidence type="ECO:0000259" key="14">
    <source>
        <dbReference type="PROSITE" id="PS52035"/>
    </source>
</evidence>
<gene>
    <name evidence="15" type="ORF">OXX778_LOCUS14847</name>
</gene>
<dbReference type="EMBL" id="CAJNOC010003140">
    <property type="protein sequence ID" value="CAF0969548.1"/>
    <property type="molecule type" value="Genomic_DNA"/>
</dbReference>
<feature type="region of interest" description="Disordered" evidence="13">
    <location>
        <begin position="647"/>
        <end position="705"/>
    </location>
</feature>
<sequence length="931" mass="107358">MDDSIVLFADFDSGNLARYERVIKQINQTPSSQAQNSNPNIAETKDSEPVIAPLQNQQKFDIEFNVWTRPDCEGTEVGPNPNRTWFYFGVRGGHGKLIKFNLMNLNRQQRLFEMGMLPVFKTVPGHEKWSRIYLKPTWQTLDNQFYMSFIHRFSERKDSVTYFAFCYPHSYDECQTMLDEYDKKFEYCKYLNADNCDPDTIYYHRELLCYSLDKRRIDLITISACNDTTFEPEPRFDYENLFPTSEENPNQRCLKFDQKRVYILTSRVHPGETPASFVFNGFLEFILRKDDPRAKILRKNFVFKLIPLLNPDGVSRGHYRTDQFGVNLNRVYKDPDFDKHPSIYAVKSVIVYHHFNNRQSKDFDGLNFDDIFKYEKSNENKTSSNKLASSSVILNSDLILPTNFSRSKSFILNEVKHEVNRKLTKSLEIGNENSDEDDFGIDYQKSNPKAAHLNDPRLILIDPFFSGVAFYVDLHGHAAKRGCFIYGNSIDNENYQLENVLFAKLVAFNTQHFDFDGCNFSVKNMFMKDKREGLSKDGSGRVAMHKILGLIHSYTLECSYASGRSMNTIPPAANWNPRNGAISPPLHTDLPPKFLMEHYMDVGKALAIAALDISDTNPHTRVYNSSFGSLEAVRNWIKFYMRSKNGGGIKSDNQGNKKTTKPKFPINTKPQPVKLSQISKNPTRSKLNQNEKSHRNSLPGDNYSSDKFKIRKSLSLSSNPKYQTTSVLAQENLESRIGQHRKLLPINKAKIGVVNSVVLFNKINTPTPLDHQINFKQKSVLSMSNLNKIVSRQSFSRQRGEAKSETNGLEYESESIDDCEYRRPSFYVQNEEGVISKTDMLMDKLEKIDFLDENLEALNFNNGEMDKNDLDLFESNFNEIKTVPLLNVNTTPYTNSVNTKRMADRKTPQKAQSINLILNDFNKKLIRLKRK</sequence>
<dbReference type="CDD" id="cd06236">
    <property type="entry name" value="M14_AGBL5_like"/>
    <property type="match status" value="1"/>
</dbReference>
<evidence type="ECO:0000256" key="7">
    <source>
        <dbReference type="ARBA" id="ARBA00022801"/>
    </source>
</evidence>
<comment type="cofactor">
    <cofactor evidence="1">
        <name>Zn(2+)</name>
        <dbReference type="ChEBI" id="CHEBI:29105"/>
    </cofactor>
</comment>
<keyword evidence="7" id="KW-0378">Hydrolase</keyword>
<dbReference type="GO" id="GO:0005737">
    <property type="term" value="C:cytoplasm"/>
    <property type="evidence" value="ECO:0007669"/>
    <property type="project" value="UniProtKB-SubCell"/>
</dbReference>
<evidence type="ECO:0000313" key="16">
    <source>
        <dbReference type="Proteomes" id="UP000663879"/>
    </source>
</evidence>
<evidence type="ECO:0000256" key="8">
    <source>
        <dbReference type="ARBA" id="ARBA00022833"/>
    </source>
</evidence>
<evidence type="ECO:0000256" key="4">
    <source>
        <dbReference type="ARBA" id="ARBA00022490"/>
    </source>
</evidence>
<evidence type="ECO:0000256" key="6">
    <source>
        <dbReference type="ARBA" id="ARBA00022723"/>
    </source>
</evidence>
<organism evidence="15 16">
    <name type="scientific">Brachionus calyciflorus</name>
    <dbReference type="NCBI Taxonomy" id="104777"/>
    <lineage>
        <taxon>Eukaryota</taxon>
        <taxon>Metazoa</taxon>
        <taxon>Spiralia</taxon>
        <taxon>Gnathifera</taxon>
        <taxon>Rotifera</taxon>
        <taxon>Eurotatoria</taxon>
        <taxon>Monogononta</taxon>
        <taxon>Pseudotrocha</taxon>
        <taxon>Ploima</taxon>
        <taxon>Brachionidae</taxon>
        <taxon>Brachionus</taxon>
    </lineage>
</organism>
<dbReference type="InterPro" id="IPR034286">
    <property type="entry name" value="M14_AGBL5-like"/>
</dbReference>
<dbReference type="GO" id="GO:0004181">
    <property type="term" value="F:metallocarboxypeptidase activity"/>
    <property type="evidence" value="ECO:0007669"/>
    <property type="project" value="InterPro"/>
</dbReference>
<dbReference type="GO" id="GO:0006508">
    <property type="term" value="P:proteolysis"/>
    <property type="evidence" value="ECO:0007669"/>
    <property type="project" value="UniProtKB-KW"/>
</dbReference>
<protein>
    <recommendedName>
        <fullName evidence="11">tubulin-glutamate carboxypeptidase</fullName>
        <ecNumber evidence="11">3.4.17.24</ecNumber>
    </recommendedName>
</protein>
<evidence type="ECO:0000256" key="13">
    <source>
        <dbReference type="SAM" id="MobiDB-lite"/>
    </source>
</evidence>
<evidence type="ECO:0000256" key="2">
    <source>
        <dbReference type="ARBA" id="ARBA00004496"/>
    </source>
</evidence>
<feature type="active site" description="Proton donor/acceptor" evidence="12">
    <location>
        <position position="557"/>
    </location>
</feature>
<evidence type="ECO:0000256" key="11">
    <source>
        <dbReference type="ARBA" id="ARBA00026108"/>
    </source>
</evidence>
<dbReference type="PANTHER" id="PTHR12756:SF12">
    <property type="entry name" value="CYTOSOLIC CARBOXYPEPTIDASE-LIKE PROTEIN 5"/>
    <property type="match status" value="1"/>
</dbReference>
<keyword evidence="8" id="KW-0862">Zinc</keyword>
<evidence type="ECO:0000256" key="5">
    <source>
        <dbReference type="ARBA" id="ARBA00022670"/>
    </source>
</evidence>
<accession>A0A814EI00</accession>
<dbReference type="Gene3D" id="2.60.40.3120">
    <property type="match status" value="1"/>
</dbReference>
<feature type="domain" description="Peptidase M14" evidence="14">
    <location>
        <begin position="167"/>
        <end position="614"/>
    </location>
</feature>
<evidence type="ECO:0000256" key="1">
    <source>
        <dbReference type="ARBA" id="ARBA00001947"/>
    </source>
</evidence>
<dbReference type="SUPFAM" id="SSF53187">
    <property type="entry name" value="Zn-dependent exopeptidases"/>
    <property type="match status" value="1"/>
</dbReference>
<dbReference type="InterPro" id="IPR000834">
    <property type="entry name" value="Peptidase_M14"/>
</dbReference>
<comment type="similarity">
    <text evidence="3 12">Belongs to the peptidase M14 family.</text>
</comment>
<dbReference type="AlphaFoldDB" id="A0A814EI00"/>
<evidence type="ECO:0000256" key="9">
    <source>
        <dbReference type="ARBA" id="ARBA00023049"/>
    </source>
</evidence>
<dbReference type="Pfam" id="PF00246">
    <property type="entry name" value="Peptidase_M14"/>
    <property type="match status" value="1"/>
</dbReference>
<name>A0A814EI00_9BILA</name>
<dbReference type="InterPro" id="IPR050821">
    <property type="entry name" value="Cytosolic_carboxypeptidase"/>
</dbReference>
<dbReference type="PANTHER" id="PTHR12756">
    <property type="entry name" value="CYTOSOLIC CARBOXYPEPTIDASE"/>
    <property type="match status" value="1"/>
</dbReference>
<comment type="caution">
    <text evidence="15">The sequence shown here is derived from an EMBL/GenBank/DDBJ whole genome shotgun (WGS) entry which is preliminary data.</text>
</comment>
<evidence type="ECO:0000256" key="12">
    <source>
        <dbReference type="PROSITE-ProRule" id="PRU01379"/>
    </source>
</evidence>
<keyword evidence="6" id="KW-0479">Metal-binding</keyword>
<dbReference type="GO" id="GO:0008270">
    <property type="term" value="F:zinc ion binding"/>
    <property type="evidence" value="ECO:0007669"/>
    <property type="project" value="InterPro"/>
</dbReference>
<keyword evidence="16" id="KW-1185">Reference proteome</keyword>
<keyword evidence="4" id="KW-0963">Cytoplasm</keyword>
<proteinExistence type="inferred from homology"/>
<evidence type="ECO:0000256" key="3">
    <source>
        <dbReference type="ARBA" id="ARBA00005988"/>
    </source>
</evidence>
<evidence type="ECO:0000313" key="15">
    <source>
        <dbReference type="EMBL" id="CAF0969548.1"/>
    </source>
</evidence>